<dbReference type="EMBL" id="LT994651">
    <property type="protein sequence ID" value="SPN79616.1"/>
    <property type="molecule type" value="Genomic_DNA"/>
</dbReference>
<proteinExistence type="predicted"/>
<accession>A0A2R8FF91</accession>
<protein>
    <submittedName>
        <fullName evidence="1">Uncharacterized protein</fullName>
    </submittedName>
</protein>
<gene>
    <name evidence="1" type="ORF">BRZCDTV_442</name>
</gene>
<name>A0A2R8FF91_9VIRU</name>
<keyword evidence="2" id="KW-1185">Reference proteome</keyword>
<dbReference type="Proteomes" id="UP000273054">
    <property type="component" value="Segment"/>
</dbReference>
<reference evidence="1" key="1">
    <citation type="submission" date="2018-03" db="EMBL/GenBank/DDBJ databases">
        <authorList>
            <consortium name="Urmite Genomes"/>
        </authorList>
    </citation>
    <scope>NUCLEOTIDE SEQUENCE [LARGE SCALE GENOMIC DNA]</scope>
    <source>
        <strain evidence="1">IHUMI-27.7</strain>
    </source>
</reference>
<organism evidence="1">
    <name type="scientific">Brazilian cedratvirus IHUMI</name>
    <dbReference type="NCBI Taxonomy" id="2126980"/>
    <lineage>
        <taxon>Viruses</taxon>
        <taxon>Pithoviruses</taxon>
        <taxon>Orthocedratvirinae</taxon>
        <taxon>Alphacedratvirus</taxon>
        <taxon>Alphacedratvirus brasiliense</taxon>
    </lineage>
</organism>
<evidence type="ECO:0000313" key="2">
    <source>
        <dbReference type="Proteomes" id="UP000273054"/>
    </source>
</evidence>
<sequence length="137" mass="16427">MNKCHPCLNKVPILHYGYTMDLYEMRDYLYNCPDFALKCPELLEDECVRKSFSLLEYLKTRFTFLPGTRLYYFVSKPYKGEIYFEDDVVLFLGYKLETDDDIKRFRFWEGGLPFPQSDIDLKRIITDRPDFYVGFSA</sequence>
<evidence type="ECO:0000313" key="1">
    <source>
        <dbReference type="EMBL" id="SPN79616.1"/>
    </source>
</evidence>